<dbReference type="PRINTS" id="PR01490">
    <property type="entry name" value="RTXTOXIND"/>
</dbReference>
<evidence type="ECO:0000313" key="14">
    <source>
        <dbReference type="Proteomes" id="UP000507962"/>
    </source>
</evidence>
<dbReference type="Pfam" id="PF26002">
    <property type="entry name" value="Beta-barrel_AprE"/>
    <property type="match status" value="1"/>
</dbReference>
<evidence type="ECO:0000259" key="11">
    <source>
        <dbReference type="Pfam" id="PF25994"/>
    </source>
</evidence>
<protein>
    <submittedName>
        <fullName evidence="13">Type i secretion membrane fusion protein hlyd family</fullName>
    </submittedName>
</protein>
<proteinExistence type="inferred from homology"/>
<dbReference type="PROSITE" id="PS00543">
    <property type="entry name" value="HLYD_FAMILY"/>
    <property type="match status" value="1"/>
</dbReference>
<dbReference type="GO" id="GO:0005886">
    <property type="term" value="C:plasma membrane"/>
    <property type="evidence" value="ECO:0007669"/>
    <property type="project" value="UniProtKB-SubCell"/>
</dbReference>
<dbReference type="GO" id="GO:0009306">
    <property type="term" value="P:protein secretion"/>
    <property type="evidence" value="ECO:0007669"/>
    <property type="project" value="InterPro"/>
</dbReference>
<keyword evidence="5" id="KW-0997">Cell inner membrane</keyword>
<keyword evidence="7 10" id="KW-1133">Transmembrane helix</keyword>
<dbReference type="PANTHER" id="PTHR30386">
    <property type="entry name" value="MEMBRANE FUSION SUBUNIT OF EMRAB-TOLC MULTIDRUG EFFLUX PUMP"/>
    <property type="match status" value="1"/>
</dbReference>
<evidence type="ECO:0000256" key="3">
    <source>
        <dbReference type="ARBA" id="ARBA00022448"/>
    </source>
</evidence>
<evidence type="ECO:0000256" key="6">
    <source>
        <dbReference type="ARBA" id="ARBA00022692"/>
    </source>
</evidence>
<sequence length="429" mass="48316">MNSLSAAVLAGNPKKSNFFLWIIAALVFSLLGWMSVARLDERTRGIGKVIPSRQIQVVQNLEGGIIKEIRVREGDKVTKGEVLIAIDDTGVGSSYAESSSVINELTARSVRLAAEAGILSFEEGVAEAQEVKDLLAKEKRLYETNTRRKQSEIEVMRERLRQREIELAEAEMNIRMLESSTQMIAREMELTRPLYRKGLVSELEYIQLKQKSLDRNHELESARKKVETLNSRIVEAKEQNSELEARFRSEAQEEYNKVMAEIERLNQSRLAIEDRVQRTSVRSPVNGTVKQILINTVGGVVKPGMDILEIVPDEESLVVEAKIKPSDIAFLYPGLKAVVKITAYDFAIYGGLDGQVTHISADTITDDRREEYYLVRIETDRNYLGTDENKKEIIVGMTAQVDIITGSKTVMAYLLKPILRAKENALGER</sequence>
<comment type="similarity">
    <text evidence="2">Belongs to the membrane fusion protein (MFP) (TC 8.A.1) family.</text>
</comment>
<evidence type="ECO:0000256" key="9">
    <source>
        <dbReference type="SAM" id="Coils"/>
    </source>
</evidence>
<evidence type="ECO:0000256" key="4">
    <source>
        <dbReference type="ARBA" id="ARBA00022475"/>
    </source>
</evidence>
<dbReference type="Pfam" id="PF25994">
    <property type="entry name" value="HH_AprE"/>
    <property type="match status" value="1"/>
</dbReference>
<keyword evidence="3" id="KW-0813">Transport</keyword>
<dbReference type="InterPro" id="IPR006144">
    <property type="entry name" value="Secretion_HlyD_CS"/>
</dbReference>
<accession>A0A4U8YMA4</accession>
<feature type="domain" description="AprE-like beta-barrel" evidence="12">
    <location>
        <begin position="317"/>
        <end position="406"/>
    </location>
</feature>
<dbReference type="InterPro" id="IPR050739">
    <property type="entry name" value="MFP"/>
</dbReference>
<evidence type="ECO:0000256" key="1">
    <source>
        <dbReference type="ARBA" id="ARBA00004377"/>
    </source>
</evidence>
<feature type="coiled-coil region" evidence="9">
    <location>
        <begin position="219"/>
        <end position="275"/>
    </location>
</feature>
<comment type="subcellular location">
    <subcellularLocation>
        <location evidence="1">Cell inner membrane</location>
        <topology evidence="1">Single-pass membrane protein</topology>
    </subcellularLocation>
</comment>
<evidence type="ECO:0000256" key="10">
    <source>
        <dbReference type="SAM" id="Phobius"/>
    </source>
</evidence>
<feature type="domain" description="AprE-like long alpha-helical hairpin" evidence="11">
    <location>
        <begin position="93"/>
        <end position="274"/>
    </location>
</feature>
<dbReference type="Proteomes" id="UP000507962">
    <property type="component" value="Unassembled WGS sequence"/>
</dbReference>
<evidence type="ECO:0000256" key="5">
    <source>
        <dbReference type="ARBA" id="ARBA00022519"/>
    </source>
</evidence>
<feature type="coiled-coil region" evidence="9">
    <location>
        <begin position="153"/>
        <end position="180"/>
    </location>
</feature>
<dbReference type="PANTHER" id="PTHR30386:SF26">
    <property type="entry name" value="TRANSPORT PROTEIN COMB"/>
    <property type="match status" value="1"/>
</dbReference>
<dbReference type="NCBIfam" id="TIGR01843">
    <property type="entry name" value="type_I_hlyD"/>
    <property type="match status" value="1"/>
</dbReference>
<reference evidence="13 14" key="1">
    <citation type="submission" date="2019-03" db="EMBL/GenBank/DDBJ databases">
        <authorList>
            <person name="Nijsse B."/>
        </authorList>
    </citation>
    <scope>NUCLEOTIDE SEQUENCE [LARGE SCALE GENOMIC DNA]</scope>
    <source>
        <strain evidence="13">Desulfoluna butyratoxydans MSL71</strain>
    </source>
</reference>
<evidence type="ECO:0000256" key="2">
    <source>
        <dbReference type="ARBA" id="ARBA00009477"/>
    </source>
</evidence>
<evidence type="ECO:0000259" key="12">
    <source>
        <dbReference type="Pfam" id="PF26002"/>
    </source>
</evidence>
<organism evidence="13 14">
    <name type="scientific">Desulfoluna butyratoxydans</name>
    <dbReference type="NCBI Taxonomy" id="231438"/>
    <lineage>
        <taxon>Bacteria</taxon>
        <taxon>Pseudomonadati</taxon>
        <taxon>Thermodesulfobacteriota</taxon>
        <taxon>Desulfobacteria</taxon>
        <taxon>Desulfobacterales</taxon>
        <taxon>Desulfolunaceae</taxon>
        <taxon>Desulfoluna</taxon>
    </lineage>
</organism>
<dbReference type="AlphaFoldDB" id="A0A4U8YMA4"/>
<evidence type="ECO:0000313" key="13">
    <source>
        <dbReference type="EMBL" id="VFQ45165.1"/>
    </source>
</evidence>
<evidence type="ECO:0000256" key="7">
    <source>
        <dbReference type="ARBA" id="ARBA00022989"/>
    </source>
</evidence>
<keyword evidence="8 10" id="KW-0472">Membrane</keyword>
<feature type="transmembrane region" description="Helical" evidence="10">
    <location>
        <begin position="18"/>
        <end position="36"/>
    </location>
</feature>
<evidence type="ECO:0000256" key="8">
    <source>
        <dbReference type="ARBA" id="ARBA00023136"/>
    </source>
</evidence>
<dbReference type="Gene3D" id="2.40.30.170">
    <property type="match status" value="1"/>
</dbReference>
<keyword evidence="14" id="KW-1185">Reference proteome</keyword>
<dbReference type="InterPro" id="IPR058781">
    <property type="entry name" value="HH_AprE-like"/>
</dbReference>
<dbReference type="InterPro" id="IPR010129">
    <property type="entry name" value="T1SS_HlyD"/>
</dbReference>
<gene>
    <name evidence="13" type="ORF">MSL71_28220</name>
</gene>
<dbReference type="InterPro" id="IPR058982">
    <property type="entry name" value="Beta-barrel_AprE"/>
</dbReference>
<keyword evidence="6 10" id="KW-0812">Transmembrane</keyword>
<keyword evidence="4" id="KW-1003">Cell membrane</keyword>
<keyword evidence="9" id="KW-0175">Coiled coil</keyword>
<dbReference type="EMBL" id="CAADHO010000004">
    <property type="protein sequence ID" value="VFQ45165.1"/>
    <property type="molecule type" value="Genomic_DNA"/>
</dbReference>
<dbReference type="Gene3D" id="2.40.50.100">
    <property type="match status" value="1"/>
</dbReference>
<name>A0A4U8YMA4_9BACT</name>